<sequence>MKQSVLRFAAQLWAMLAVLLLFVAAALPAHADDGDMDEITHYTVTVDTRADGSADITYELDWNVIGGSLDEPLTWVRIGLPNSHNDSLVNLTPDTVLNVSSVDDGGSFAKVDFINAYFPPDIAATIGAQSSVHFAFQVHQSHLFLLNEDGNADYSFTPGWFDDLCVDELTIRWVALDGIQADNDSQDGNYLVWNFGPLDHGESATVHVSVPAHTAQKLSPDAAATDSEMYYDDSDQVLVFFFVLLLV</sequence>
<proteinExistence type="predicted"/>
<dbReference type="EMBL" id="AJWY01011905">
    <property type="protein sequence ID" value="EKC51459.1"/>
    <property type="molecule type" value="Genomic_DNA"/>
</dbReference>
<evidence type="ECO:0000313" key="1">
    <source>
        <dbReference type="EMBL" id="EKC51459.1"/>
    </source>
</evidence>
<dbReference type="AlphaFoldDB" id="K1S7Q3"/>
<comment type="caution">
    <text evidence="1">The sequence shown here is derived from an EMBL/GenBank/DDBJ whole genome shotgun (WGS) entry which is preliminary data.</text>
</comment>
<feature type="non-terminal residue" evidence="1">
    <location>
        <position position="247"/>
    </location>
</feature>
<organism evidence="1">
    <name type="scientific">human gut metagenome</name>
    <dbReference type="NCBI Taxonomy" id="408170"/>
    <lineage>
        <taxon>unclassified sequences</taxon>
        <taxon>metagenomes</taxon>
        <taxon>organismal metagenomes</taxon>
    </lineage>
</organism>
<gene>
    <name evidence="1" type="ORF">LEA_17386</name>
</gene>
<name>K1S7Q3_9ZZZZ</name>
<accession>K1S7Q3</accession>
<reference evidence="1" key="1">
    <citation type="journal article" date="2013" name="Environ. Microbiol.">
        <title>Microbiota from the distal guts of lean and obese adolescents exhibit partial functional redundancy besides clear differences in community structure.</title>
        <authorList>
            <person name="Ferrer M."/>
            <person name="Ruiz A."/>
            <person name="Lanza F."/>
            <person name="Haange S.B."/>
            <person name="Oberbach A."/>
            <person name="Till H."/>
            <person name="Bargiela R."/>
            <person name="Campoy C."/>
            <person name="Segura M.T."/>
            <person name="Richter M."/>
            <person name="von Bergen M."/>
            <person name="Seifert J."/>
            <person name="Suarez A."/>
        </authorList>
    </citation>
    <scope>NUCLEOTIDE SEQUENCE</scope>
</reference>
<protein>
    <submittedName>
        <fullName evidence="1">Uncharacterized protein</fullName>
    </submittedName>
</protein>